<keyword evidence="1" id="KW-0812">Transmembrane</keyword>
<keyword evidence="1" id="KW-0472">Membrane</keyword>
<sequence>MDQLAAEAGMQGLMKIIIELFSITVAWFVIQEVRFDLFLRKPGSPRARILQVMLAVVIGHLFASFLFTYWQWSNALRWLVE</sequence>
<dbReference type="Pfam" id="PF06612">
    <property type="entry name" value="DUF1146"/>
    <property type="match status" value="1"/>
</dbReference>
<dbReference type="RefSeq" id="WP_204820071.1">
    <property type="nucleotide sequence ID" value="NZ_JANHOF010000010.1"/>
</dbReference>
<comment type="caution">
    <text evidence="2">The sequence shown here is derived from an EMBL/GenBank/DDBJ whole genome shotgun (WGS) entry which is preliminary data.</text>
</comment>
<evidence type="ECO:0000313" key="3">
    <source>
        <dbReference type="Proteomes" id="UP001589818"/>
    </source>
</evidence>
<dbReference type="Proteomes" id="UP001589818">
    <property type="component" value="Unassembled WGS sequence"/>
</dbReference>
<reference evidence="2 3" key="1">
    <citation type="submission" date="2024-09" db="EMBL/GenBank/DDBJ databases">
        <authorList>
            <person name="Sun Q."/>
            <person name="Mori K."/>
        </authorList>
    </citation>
    <scope>NUCLEOTIDE SEQUENCE [LARGE SCALE GENOMIC DNA]</scope>
    <source>
        <strain evidence="2 3">CCM 4839</strain>
    </source>
</reference>
<keyword evidence="3" id="KW-1185">Reference proteome</keyword>
<feature type="transmembrane region" description="Helical" evidence="1">
    <location>
        <begin position="50"/>
        <end position="72"/>
    </location>
</feature>
<name>A0ABV6J3I8_9BACL</name>
<dbReference type="InterPro" id="IPR009526">
    <property type="entry name" value="DUF1146"/>
</dbReference>
<feature type="transmembrane region" description="Helical" evidence="1">
    <location>
        <begin position="12"/>
        <end position="30"/>
    </location>
</feature>
<organism evidence="2 3">
    <name type="scientific">Paenibacillus mendelii</name>
    <dbReference type="NCBI Taxonomy" id="206163"/>
    <lineage>
        <taxon>Bacteria</taxon>
        <taxon>Bacillati</taxon>
        <taxon>Bacillota</taxon>
        <taxon>Bacilli</taxon>
        <taxon>Bacillales</taxon>
        <taxon>Paenibacillaceae</taxon>
        <taxon>Paenibacillus</taxon>
    </lineage>
</organism>
<gene>
    <name evidence="2" type="ORF">ACFFJ8_03535</name>
</gene>
<proteinExistence type="predicted"/>
<evidence type="ECO:0000313" key="2">
    <source>
        <dbReference type="EMBL" id="MFC0390444.1"/>
    </source>
</evidence>
<accession>A0ABV6J3I8</accession>
<protein>
    <submittedName>
        <fullName evidence="2">DUF1146 family protein</fullName>
    </submittedName>
</protein>
<keyword evidence="1" id="KW-1133">Transmembrane helix</keyword>
<dbReference type="EMBL" id="JBHLVF010000008">
    <property type="protein sequence ID" value="MFC0390444.1"/>
    <property type="molecule type" value="Genomic_DNA"/>
</dbReference>
<evidence type="ECO:0000256" key="1">
    <source>
        <dbReference type="SAM" id="Phobius"/>
    </source>
</evidence>